<dbReference type="SUPFAM" id="SSF89550">
    <property type="entry name" value="PHP domain-like"/>
    <property type="match status" value="1"/>
</dbReference>
<name>A0A411YKD6_9ACTN</name>
<gene>
    <name evidence="1" type="ORF">ER308_20310</name>
</gene>
<dbReference type="Pfam" id="PF12228">
    <property type="entry name" value="DUF3604"/>
    <property type="match status" value="1"/>
</dbReference>
<dbReference type="EMBL" id="CP036402">
    <property type="protein sequence ID" value="QBI21679.1"/>
    <property type="molecule type" value="Genomic_DNA"/>
</dbReference>
<protein>
    <submittedName>
        <fullName evidence="1">DUF3604 domain-containing protein</fullName>
    </submittedName>
</protein>
<dbReference type="KEGG" id="erz:ER308_20310"/>
<dbReference type="AlphaFoldDB" id="A0A411YKD6"/>
<accession>A0A411YKD6</accession>
<dbReference type="OrthoDB" id="3187809at2"/>
<dbReference type="InterPro" id="IPR036278">
    <property type="entry name" value="Sialidase_sf"/>
</dbReference>
<reference evidence="1 2" key="1">
    <citation type="submission" date="2019-01" db="EMBL/GenBank/DDBJ databases">
        <title>Egibacter rhizosphaerae EGI 80759T.</title>
        <authorList>
            <person name="Chen D.-D."/>
            <person name="Tian Y."/>
            <person name="Jiao J.-Y."/>
            <person name="Zhang X.-T."/>
            <person name="Zhang Y.-G."/>
            <person name="Zhang Y."/>
            <person name="Xiao M."/>
            <person name="Shu W.-S."/>
            <person name="Li W.-J."/>
        </authorList>
    </citation>
    <scope>NUCLEOTIDE SEQUENCE [LARGE SCALE GENOMIC DNA]</scope>
    <source>
        <strain evidence="1 2">EGI 80759</strain>
    </source>
</reference>
<dbReference type="SUPFAM" id="SSF50939">
    <property type="entry name" value="Sialidases"/>
    <property type="match status" value="1"/>
</dbReference>
<dbReference type="Proteomes" id="UP000291469">
    <property type="component" value="Chromosome"/>
</dbReference>
<proteinExistence type="predicted"/>
<evidence type="ECO:0000313" key="1">
    <source>
        <dbReference type="EMBL" id="QBI21679.1"/>
    </source>
</evidence>
<dbReference type="Gene3D" id="3.20.20.140">
    <property type="entry name" value="Metal-dependent hydrolases"/>
    <property type="match status" value="1"/>
</dbReference>
<keyword evidence="2" id="KW-1185">Reference proteome</keyword>
<dbReference type="RefSeq" id="WP_131156671.1">
    <property type="nucleotide sequence ID" value="NZ_CP036402.1"/>
</dbReference>
<sequence length="1022" mass="109741">MAHAHPPADGTPELEEDVLAFNRELVAAMRGGRDVTEVIATLDPDPLRYIWVDEGGGELPAMLAAGRDALARAPAIPGHERGDGTPVHQAEEAARPTVAVRPGDNAVLTAWLVWEPGRGERVWARVAGPDGVPLVPAAALHQTPVDCVRPTAIFDAEGTPWVCYAAASGPEPPAGEVGVWAQAHREGHWEAPVRISHEGPAAHPAFNQEAAVAADGALEVCWQGRAGEGFAIFRRRYEDGQWGAITRVSPEGTGNAWDPSIAPLPDGRLAVVWSAYSEGYRILQRVVDRDGQGDPPRALTEGADYGVHPSLAVTSTGELWCAFDLVTVHGHGGSGPTQLKPAGATEAPGDHLHRDTGRYIPAELRPNVSARIAVVRIDDDGVREAAGELAPGLEVNPAGLPVLVADARGGLWLTYRIMRRLPLLHYHWEVAAQPLGPDGWGPVTTFAGSDAGLEEPALAADPRGGAALAWQADDRCARSLEWTEGFGGREQAERRAHHGEVVWDAVAAPGRIREGRVRPVEGSPAASPAPVAAVHADTRTEVRPFVDAERERVTVETEGETLTLWWGDLHRHSLISRCTAGDEPALDDFYRYAWDVSEYDFWAVTDHAENTNAYQWWGIQKLADLFRVDGRFVPLYGFEWTSWLGHQNVIYGDVPRGAPIFSAEAESTDDPAKLWAALREHPDHPAITIPHHPGAVMVPYDWSYYDPDYLRAVEIFQACRGNYEDDGAFRQYSDGTLTGTFTLDGLRRGHRFGLLASSDHGNGASYVGVYAPRLDRASVFEGLHARRTIAATTRGIALDFRVDGAFLGEEIVRDGPVTLYASVRGYRDVARLEVLREGEVVAARIPALDLPQGWLAVPVRVEWGLAEEPTDWSGSLRIDGGAVLQTPYWSPELTEVADDAAHWRASTHALGGGGLYESQRGGVELTLLGPPTAEVVVETAGGLLKTTLGEAAAGPVEGTPQGSGRIGLQAGTGGLTSLGSADATLDATDDPAGGSTWYYARAFLVDGEMAWSSPVWVDPSAG</sequence>
<dbReference type="InterPro" id="IPR022028">
    <property type="entry name" value="DUF3604"/>
</dbReference>
<organism evidence="1 2">
    <name type="scientific">Egibacter rhizosphaerae</name>
    <dbReference type="NCBI Taxonomy" id="1670831"/>
    <lineage>
        <taxon>Bacteria</taxon>
        <taxon>Bacillati</taxon>
        <taxon>Actinomycetota</taxon>
        <taxon>Nitriliruptoria</taxon>
        <taxon>Egibacterales</taxon>
        <taxon>Egibacteraceae</taxon>
        <taxon>Egibacter</taxon>
    </lineage>
</organism>
<evidence type="ECO:0000313" key="2">
    <source>
        <dbReference type="Proteomes" id="UP000291469"/>
    </source>
</evidence>
<dbReference type="InterPro" id="IPR016195">
    <property type="entry name" value="Pol/histidinol_Pase-like"/>
</dbReference>